<keyword evidence="1 2" id="KW-0732">Signal</keyword>
<organism evidence="4 5">
    <name type="scientific">Aequorivita iocasae</name>
    <dbReference type="NCBI Taxonomy" id="2803865"/>
    <lineage>
        <taxon>Bacteria</taxon>
        <taxon>Pseudomonadati</taxon>
        <taxon>Bacteroidota</taxon>
        <taxon>Flavobacteriia</taxon>
        <taxon>Flavobacteriales</taxon>
        <taxon>Flavobacteriaceae</taxon>
        <taxon>Aequorivita</taxon>
    </lineage>
</organism>
<dbReference type="InterPro" id="IPR026444">
    <property type="entry name" value="Secre_tail"/>
</dbReference>
<dbReference type="Pfam" id="PF18962">
    <property type="entry name" value="Por_Secre_tail"/>
    <property type="match status" value="1"/>
</dbReference>
<feature type="signal peptide" evidence="2">
    <location>
        <begin position="1"/>
        <end position="20"/>
    </location>
</feature>
<dbReference type="NCBIfam" id="TIGR04183">
    <property type="entry name" value="Por_Secre_tail"/>
    <property type="match status" value="1"/>
</dbReference>
<sequence length="311" mass="33178">MKKITLLAALFIGAVSFAQVAGTSFEEPALFPGQYTDTGDPNTAHDLVNNTDEPLVDYTNTGAELGFDASYAPYDTPGEGLTDGDFVGVTDFAPTPSDPYTDGTQGYQISDVDGNYTLTFDAVDLTGVANPAISLDYFISETGYEGDGTSNESGSDRLRIYVRDLTNSTEIDILNTQGNDINDLGIEGAWITGNAVLTSNTNVQLVIEARTNASAEAFFFDNIIFSGTLGTNTQSETQFAVYPNPASKGYVNIISKVAGAKNVSIFDVLGKQVVKTTLIGDRLDISKLNSGVYIVKIEQGKTSTTKKLVVR</sequence>
<evidence type="ECO:0000256" key="2">
    <source>
        <dbReference type="SAM" id="SignalP"/>
    </source>
</evidence>
<evidence type="ECO:0000313" key="4">
    <source>
        <dbReference type="EMBL" id="QQX77328.1"/>
    </source>
</evidence>
<accession>A0ABX7DTK9</accession>
<feature type="chain" id="PRO_5046641035" evidence="2">
    <location>
        <begin position="21"/>
        <end position="311"/>
    </location>
</feature>
<feature type="domain" description="Secretion system C-terminal sorting" evidence="3">
    <location>
        <begin position="241"/>
        <end position="310"/>
    </location>
</feature>
<protein>
    <submittedName>
        <fullName evidence="4">T9SS type A sorting domain-containing protein</fullName>
    </submittedName>
</protein>
<keyword evidence="5" id="KW-1185">Reference proteome</keyword>
<reference evidence="4 5" key="1">
    <citation type="submission" date="2021-01" db="EMBL/GenBank/DDBJ databases">
        <title>Aequorivita sp. strain KX20305, a bacterium isolated from the sediment collected at a cold seep field in South China Sea.</title>
        <authorList>
            <person name="Zhang H."/>
            <person name="Li C."/>
        </authorList>
    </citation>
    <scope>NUCLEOTIDE SEQUENCE [LARGE SCALE GENOMIC DNA]</scope>
    <source>
        <strain evidence="4 5">KX20305</strain>
    </source>
</reference>
<gene>
    <name evidence="4" type="ORF">JK629_03385</name>
</gene>
<dbReference type="RefSeq" id="WP_202337228.1">
    <property type="nucleotide sequence ID" value="NZ_CP068439.1"/>
</dbReference>
<evidence type="ECO:0000256" key="1">
    <source>
        <dbReference type="ARBA" id="ARBA00022729"/>
    </source>
</evidence>
<dbReference type="EMBL" id="CP068439">
    <property type="protein sequence ID" value="QQX77328.1"/>
    <property type="molecule type" value="Genomic_DNA"/>
</dbReference>
<evidence type="ECO:0000259" key="3">
    <source>
        <dbReference type="Pfam" id="PF18962"/>
    </source>
</evidence>
<evidence type="ECO:0000313" key="5">
    <source>
        <dbReference type="Proteomes" id="UP000629420"/>
    </source>
</evidence>
<name>A0ABX7DTK9_9FLAO</name>
<dbReference type="Proteomes" id="UP000629420">
    <property type="component" value="Chromosome"/>
</dbReference>
<proteinExistence type="predicted"/>